<comment type="catalytic activity">
    <reaction evidence="7">
        <text>D-glucose 6-phosphate + NADP(+) = 6-phospho-D-glucono-1,5-lactone + NADPH + H(+)</text>
        <dbReference type="Rhea" id="RHEA:15841"/>
        <dbReference type="ChEBI" id="CHEBI:15378"/>
        <dbReference type="ChEBI" id="CHEBI:57783"/>
        <dbReference type="ChEBI" id="CHEBI:57955"/>
        <dbReference type="ChEBI" id="CHEBI:58349"/>
        <dbReference type="ChEBI" id="CHEBI:61548"/>
        <dbReference type="EC" id="1.1.1.49"/>
    </reaction>
</comment>
<dbReference type="InterPro" id="IPR001282">
    <property type="entry name" value="G6P_DH"/>
</dbReference>
<keyword evidence="6 7" id="KW-0119">Carbohydrate metabolism</keyword>
<dbReference type="UniPathway" id="UPA00115">
    <property type="reaction ID" value="UER00408"/>
</dbReference>
<sequence length="485" mass="56031">MKAMKKNLPVLFVIFGGSGDLAHRKLYPALFNLFRKGALQDNFAVVGTARRPWSDDYFQETVQQAIIENVKDVEDKLVTEFSQHFFYQSHDVTDESHYIELNNKISQLETQFNTQGNRTFYLAMSPQFFGTISQHLRAQKLVTDTGYNRLVVEKPFGHDLESAKVLNQQIGDSFDEKDVYRIDHYLGKQMIQNIMYLRLTNPLFDSVWDSNHIKNVQITLAESLGVENRGGYYETAGALRDMVQNHIFQIASQVAMKKPKSLTSADIHQAKQDVLNSIQMYDSDEVNRFFVRGQYDGNHSENSYRKEEQVSPDSTVETFVSGKLLFKEGPLKNVPFYIRTGKKLAQKTTRVDLVLKSSHDLFEENQDNVISIEIDPENKLTVTLNGKQLSQTDLSSLQMKFAYTQDEVAQIPDAYEKLFYDFLIGDRTNFVHWHEVKTTWDFIDRIEKTWQEDSRQPFAYQNGSMGPKEVSQIFEGTKDSWIFKG</sequence>
<evidence type="ECO:0000256" key="7">
    <source>
        <dbReference type="HAMAP-Rule" id="MF_00966"/>
    </source>
</evidence>
<comment type="similarity">
    <text evidence="2 7">Belongs to the glucose-6-phosphate dehydrogenase family.</text>
</comment>
<dbReference type="GO" id="GO:0005829">
    <property type="term" value="C:cytosol"/>
    <property type="evidence" value="ECO:0007669"/>
    <property type="project" value="TreeGrafter"/>
</dbReference>
<dbReference type="Gene3D" id="3.40.50.720">
    <property type="entry name" value="NAD(P)-binding Rossmann-like Domain"/>
    <property type="match status" value="1"/>
</dbReference>
<reference evidence="10 11" key="1">
    <citation type="journal article" date="2015" name="Genome Announc.">
        <title>Expanding the biotechnology potential of lactobacilli through comparative genomics of 213 strains and associated genera.</title>
        <authorList>
            <person name="Sun Z."/>
            <person name="Harris H.M."/>
            <person name="McCann A."/>
            <person name="Guo C."/>
            <person name="Argimon S."/>
            <person name="Zhang W."/>
            <person name="Yang X."/>
            <person name="Jeffery I.B."/>
            <person name="Cooney J.C."/>
            <person name="Kagawa T.F."/>
            <person name="Liu W."/>
            <person name="Song Y."/>
            <person name="Salvetti E."/>
            <person name="Wrobel A."/>
            <person name="Rasinkangas P."/>
            <person name="Parkhill J."/>
            <person name="Rea M.C."/>
            <person name="O'Sullivan O."/>
            <person name="Ritari J."/>
            <person name="Douillard F.P."/>
            <person name="Paul Ross R."/>
            <person name="Yang R."/>
            <person name="Briner A.E."/>
            <person name="Felis G.E."/>
            <person name="de Vos W.M."/>
            <person name="Barrangou R."/>
            <person name="Klaenhammer T.R."/>
            <person name="Caufield P.W."/>
            <person name="Cui Y."/>
            <person name="Zhang H."/>
            <person name="O'Toole P.W."/>
        </authorList>
    </citation>
    <scope>NUCLEOTIDE SEQUENCE [LARGE SCALE GENOMIC DNA]</scope>
    <source>
        <strain evidence="10 11">DSM 23037</strain>
    </source>
</reference>
<dbReference type="Pfam" id="PF00479">
    <property type="entry name" value="G6PD_N"/>
    <property type="match status" value="1"/>
</dbReference>
<dbReference type="PRINTS" id="PR00079">
    <property type="entry name" value="G6PDHDRGNASE"/>
</dbReference>
<dbReference type="InterPro" id="IPR036291">
    <property type="entry name" value="NAD(P)-bd_dom_sf"/>
</dbReference>
<dbReference type="AlphaFoldDB" id="A0A0R2DUQ2"/>
<keyword evidence="5 7" id="KW-0560">Oxidoreductase</keyword>
<comment type="caution">
    <text evidence="7">Lacks conserved residue(s) required for the propagation of feature annotation.</text>
</comment>
<feature type="binding site" evidence="7">
    <location>
        <position position="154"/>
    </location>
    <ligand>
        <name>NADP(+)</name>
        <dbReference type="ChEBI" id="CHEBI:58349"/>
    </ligand>
</feature>
<feature type="domain" description="Glucose-6-phosphate dehydrogenase NAD-binding" evidence="8">
    <location>
        <begin position="13"/>
        <end position="193"/>
    </location>
</feature>
<dbReference type="PROSITE" id="PS00069">
    <property type="entry name" value="G6P_DEHYDROGENASE"/>
    <property type="match status" value="1"/>
</dbReference>
<evidence type="ECO:0000256" key="3">
    <source>
        <dbReference type="ARBA" id="ARBA00022526"/>
    </source>
</evidence>
<dbReference type="EMBL" id="AYZL01000016">
    <property type="protein sequence ID" value="KRN04202.1"/>
    <property type="molecule type" value="Genomic_DNA"/>
</dbReference>
<feature type="binding site" evidence="7">
    <location>
        <position position="342"/>
    </location>
    <ligand>
        <name>substrate</name>
    </ligand>
</feature>
<proteinExistence type="inferred from homology"/>
<dbReference type="SUPFAM" id="SSF55347">
    <property type="entry name" value="Glyceraldehyde-3-phosphate dehydrogenase-like, C-terminal domain"/>
    <property type="match status" value="1"/>
</dbReference>
<dbReference type="HAMAP" id="MF_00966">
    <property type="entry name" value="G6PD"/>
    <property type="match status" value="1"/>
</dbReference>
<evidence type="ECO:0000256" key="5">
    <source>
        <dbReference type="ARBA" id="ARBA00023002"/>
    </source>
</evidence>
<dbReference type="Gene3D" id="3.30.360.10">
    <property type="entry name" value="Dihydrodipicolinate Reductase, domain 2"/>
    <property type="match status" value="1"/>
</dbReference>
<evidence type="ECO:0000313" key="10">
    <source>
        <dbReference type="EMBL" id="KRN04202.1"/>
    </source>
</evidence>
<evidence type="ECO:0000256" key="6">
    <source>
        <dbReference type="ARBA" id="ARBA00023277"/>
    </source>
</evidence>
<keyword evidence="11" id="KW-1185">Reference proteome</keyword>
<dbReference type="EC" id="1.1.1.49" evidence="7"/>
<evidence type="ECO:0000313" key="11">
    <source>
        <dbReference type="Proteomes" id="UP000051378"/>
    </source>
</evidence>
<evidence type="ECO:0000256" key="2">
    <source>
        <dbReference type="ARBA" id="ARBA00009975"/>
    </source>
</evidence>
<dbReference type="PANTHER" id="PTHR23429:SF0">
    <property type="entry name" value="GLUCOSE-6-PHOSPHATE 1-DEHYDROGENASE"/>
    <property type="match status" value="1"/>
</dbReference>
<feature type="binding site" evidence="7">
    <location>
        <position position="50"/>
    </location>
    <ligand>
        <name>NADP(+)</name>
        <dbReference type="ChEBI" id="CHEBI:58349"/>
    </ligand>
</feature>
<dbReference type="PANTHER" id="PTHR23429">
    <property type="entry name" value="GLUCOSE-6-PHOSPHATE 1-DEHYDROGENASE G6PD"/>
    <property type="match status" value="1"/>
</dbReference>
<dbReference type="NCBIfam" id="TIGR00871">
    <property type="entry name" value="zwf"/>
    <property type="match status" value="1"/>
</dbReference>
<dbReference type="SUPFAM" id="SSF51735">
    <property type="entry name" value="NAD(P)-binding Rossmann-fold domains"/>
    <property type="match status" value="1"/>
</dbReference>
<dbReference type="GO" id="GO:0004345">
    <property type="term" value="F:glucose-6-phosphate dehydrogenase activity"/>
    <property type="evidence" value="ECO:0007669"/>
    <property type="project" value="UniProtKB-UniRule"/>
</dbReference>
<keyword evidence="3 7" id="KW-0313">Glucose metabolism</keyword>
<protein>
    <recommendedName>
        <fullName evidence="7">Glucose-6-phosphate 1-dehydrogenase</fullName>
        <shortName evidence="7">G6PD</shortName>
        <ecNumber evidence="7">1.1.1.49</ecNumber>
    </recommendedName>
</protein>
<name>A0A0R2DUQ2_9LACO</name>
<dbReference type="Pfam" id="PF02781">
    <property type="entry name" value="G6PD_C"/>
    <property type="match status" value="1"/>
</dbReference>
<feature type="binding site" evidence="7">
    <location>
        <position position="184"/>
    </location>
    <ligand>
        <name>substrate</name>
    </ligand>
</feature>
<feature type="binding site" evidence="7">
    <location>
        <begin position="91"/>
        <end position="92"/>
    </location>
    <ligand>
        <name>NADP(+)</name>
        <dbReference type="ChEBI" id="CHEBI:58349"/>
    </ligand>
</feature>
<feature type="binding site" evidence="7">
    <location>
        <position position="188"/>
    </location>
    <ligand>
        <name>substrate</name>
    </ligand>
</feature>
<feature type="binding site" evidence="7">
    <location>
        <position position="241"/>
    </location>
    <ligand>
        <name>substrate</name>
    </ligand>
</feature>
<evidence type="ECO:0000256" key="1">
    <source>
        <dbReference type="ARBA" id="ARBA00004937"/>
    </source>
</evidence>
<comment type="function">
    <text evidence="7">Catalyzes the oxidation of glucose 6-phosphate to 6-phosphogluconolactone.</text>
</comment>
<feature type="binding site" evidence="7">
    <location>
        <position position="347"/>
    </location>
    <ligand>
        <name>substrate</name>
    </ligand>
</feature>
<dbReference type="Proteomes" id="UP000051378">
    <property type="component" value="Unassembled WGS sequence"/>
</dbReference>
<dbReference type="PATRIC" id="fig|1423744.4.peg.306"/>
<gene>
    <name evidence="7" type="primary">zwf</name>
    <name evidence="10" type="ORF">FC86_GL000299</name>
</gene>
<comment type="pathway">
    <text evidence="1 7">Carbohydrate degradation; pentose phosphate pathway; D-ribulose 5-phosphate from D-glucose 6-phosphate (oxidative stage): step 1/3.</text>
</comment>
<keyword evidence="4 7" id="KW-0521">NADP</keyword>
<evidence type="ECO:0000259" key="9">
    <source>
        <dbReference type="Pfam" id="PF02781"/>
    </source>
</evidence>
<dbReference type="InterPro" id="IPR022674">
    <property type="entry name" value="G6P_DH_NAD-bd"/>
</dbReference>
<organism evidence="10 11">
    <name type="scientific">Holzapfeliella floricola DSM 23037 = JCM 16512</name>
    <dbReference type="NCBI Taxonomy" id="1423744"/>
    <lineage>
        <taxon>Bacteria</taxon>
        <taxon>Bacillati</taxon>
        <taxon>Bacillota</taxon>
        <taxon>Bacilli</taxon>
        <taxon>Lactobacillales</taxon>
        <taxon>Lactobacillaceae</taxon>
        <taxon>Holzapfeliella</taxon>
    </lineage>
</organism>
<feature type="binding site" evidence="7">
    <location>
        <position position="222"/>
    </location>
    <ligand>
        <name>substrate</name>
    </ligand>
</feature>
<comment type="caution">
    <text evidence="10">The sequence shown here is derived from an EMBL/GenBank/DDBJ whole genome shotgun (WGS) entry which is preliminary data.</text>
</comment>
<evidence type="ECO:0000256" key="4">
    <source>
        <dbReference type="ARBA" id="ARBA00022857"/>
    </source>
</evidence>
<dbReference type="STRING" id="1423744.FC86_GL000299"/>
<dbReference type="GO" id="GO:0009051">
    <property type="term" value="P:pentose-phosphate shunt, oxidative branch"/>
    <property type="evidence" value="ECO:0007669"/>
    <property type="project" value="TreeGrafter"/>
</dbReference>
<dbReference type="InterPro" id="IPR019796">
    <property type="entry name" value="G6P_DH_AS"/>
</dbReference>
<evidence type="ECO:0000259" key="8">
    <source>
        <dbReference type="Pfam" id="PF00479"/>
    </source>
</evidence>
<dbReference type="PIRSF" id="PIRSF000110">
    <property type="entry name" value="G6PD"/>
    <property type="match status" value="1"/>
</dbReference>
<feature type="active site" description="Proton acceptor" evidence="7">
    <location>
        <position position="246"/>
    </location>
</feature>
<dbReference type="GO" id="GO:0006006">
    <property type="term" value="P:glucose metabolic process"/>
    <property type="evidence" value="ECO:0007669"/>
    <property type="project" value="UniProtKB-KW"/>
</dbReference>
<accession>A0A0R2DUQ2</accession>
<dbReference type="GO" id="GO:0050661">
    <property type="term" value="F:NADP binding"/>
    <property type="evidence" value="ECO:0007669"/>
    <property type="project" value="UniProtKB-UniRule"/>
</dbReference>
<dbReference type="InterPro" id="IPR022675">
    <property type="entry name" value="G6P_DH_C"/>
</dbReference>
<feature type="domain" description="Glucose-6-phosphate dehydrogenase C-terminal" evidence="9">
    <location>
        <begin position="195"/>
        <end position="481"/>
    </location>
</feature>